<evidence type="ECO:0000313" key="3">
    <source>
        <dbReference type="Proteomes" id="UP001272137"/>
    </source>
</evidence>
<dbReference type="AlphaFoldDB" id="A0AAW9CKN4"/>
<dbReference type="EMBL" id="QXCT01000001">
    <property type="protein sequence ID" value="MDW9251590.1"/>
    <property type="molecule type" value="Genomic_DNA"/>
</dbReference>
<dbReference type="Proteomes" id="UP001272137">
    <property type="component" value="Unassembled WGS sequence"/>
</dbReference>
<name>A0AAW9CKN4_BURTH</name>
<organism evidence="2 3">
    <name type="scientific">Burkholderia thailandensis</name>
    <dbReference type="NCBI Taxonomy" id="57975"/>
    <lineage>
        <taxon>Bacteria</taxon>
        <taxon>Pseudomonadati</taxon>
        <taxon>Pseudomonadota</taxon>
        <taxon>Betaproteobacteria</taxon>
        <taxon>Burkholderiales</taxon>
        <taxon>Burkholderiaceae</taxon>
        <taxon>Burkholderia</taxon>
        <taxon>pseudomallei group</taxon>
    </lineage>
</organism>
<gene>
    <name evidence="2" type="ORF">C7S16_4676</name>
</gene>
<proteinExistence type="predicted"/>
<evidence type="ECO:0000313" key="2">
    <source>
        <dbReference type="EMBL" id="MDW9251590.1"/>
    </source>
</evidence>
<reference evidence="2" key="1">
    <citation type="submission" date="2018-08" db="EMBL/GenBank/DDBJ databases">
        <title>Identification of Burkholderia cepacia strains that express a Burkholderia pseudomallei-like capsular polysaccharide.</title>
        <authorList>
            <person name="Burtnick M.N."/>
            <person name="Vongsouvath M."/>
            <person name="Newton P."/>
            <person name="Wuthiekanun V."/>
            <person name="Limmathurotsakul D."/>
            <person name="Brett P.J."/>
            <person name="Chantratita N."/>
            <person name="Dance D.A."/>
        </authorList>
    </citation>
    <scope>NUCLEOTIDE SEQUENCE</scope>
    <source>
        <strain evidence="2">SBXCC001</strain>
    </source>
</reference>
<accession>A0AAW9CKN4</accession>
<sequence>MKAPGADASMVSMQRGVRAGDCHRIGRHRSASIHRSMPRTLGGVARGTPRGAFRRRGARGSSPRAACPLRSGRSLDAVIRAMPPRFLRGARRVRSVIFLQ</sequence>
<feature type="region of interest" description="Disordered" evidence="1">
    <location>
        <begin position="1"/>
        <end position="69"/>
    </location>
</feature>
<comment type="caution">
    <text evidence="2">The sequence shown here is derived from an EMBL/GenBank/DDBJ whole genome shotgun (WGS) entry which is preliminary data.</text>
</comment>
<protein>
    <submittedName>
        <fullName evidence="2">Uncharacterized protein</fullName>
    </submittedName>
</protein>
<evidence type="ECO:0000256" key="1">
    <source>
        <dbReference type="SAM" id="MobiDB-lite"/>
    </source>
</evidence>